<evidence type="ECO:0000313" key="2">
    <source>
        <dbReference type="Proteomes" id="UP000031967"/>
    </source>
</evidence>
<sequence>MRKVRKSDVRGCRRQDTANTELAEKLRLKLETKTAGIRATSPDSWRMFGLSPVFALRQKRGFFAPDSVFPHLSQAVCPFRARVYFAALWVFTVFGTKPYP</sequence>
<gene>
    <name evidence="1" type="ORF">SD70_23650</name>
</gene>
<reference evidence="1 2" key="1">
    <citation type="submission" date="2014-12" db="EMBL/GenBank/DDBJ databases">
        <title>Draft genome sequence of Paenibacillus kamchatkensis strain B-2647.</title>
        <authorList>
            <person name="Karlyshev A.V."/>
            <person name="Kudryashova E.B."/>
        </authorList>
    </citation>
    <scope>NUCLEOTIDE SEQUENCE [LARGE SCALE GENOMIC DNA]</scope>
    <source>
        <strain evidence="1 2">VKM B-2647</strain>
    </source>
</reference>
<keyword evidence="2" id="KW-1185">Reference proteome</keyword>
<organism evidence="1 2">
    <name type="scientific">Gordoniibacillus kamchatkensis</name>
    <dbReference type="NCBI Taxonomy" id="1590651"/>
    <lineage>
        <taxon>Bacteria</taxon>
        <taxon>Bacillati</taxon>
        <taxon>Bacillota</taxon>
        <taxon>Bacilli</taxon>
        <taxon>Bacillales</taxon>
        <taxon>Paenibacillaceae</taxon>
        <taxon>Gordoniibacillus</taxon>
    </lineage>
</organism>
<accession>A0ABR5ACV3</accession>
<protein>
    <submittedName>
        <fullName evidence="1">Uncharacterized protein</fullName>
    </submittedName>
</protein>
<proteinExistence type="predicted"/>
<dbReference type="Proteomes" id="UP000031967">
    <property type="component" value="Unassembled WGS sequence"/>
</dbReference>
<dbReference type="EMBL" id="JXAK01000049">
    <property type="protein sequence ID" value="KIL38866.1"/>
    <property type="molecule type" value="Genomic_DNA"/>
</dbReference>
<evidence type="ECO:0000313" key="1">
    <source>
        <dbReference type="EMBL" id="KIL38866.1"/>
    </source>
</evidence>
<name>A0ABR5ACV3_9BACL</name>
<comment type="caution">
    <text evidence="1">The sequence shown here is derived from an EMBL/GenBank/DDBJ whole genome shotgun (WGS) entry which is preliminary data.</text>
</comment>